<organism evidence="1 2">
    <name type="scientific">Planomicrobium soli</name>
    <dbReference type="NCBI Taxonomy" id="1176648"/>
    <lineage>
        <taxon>Bacteria</taxon>
        <taxon>Bacillati</taxon>
        <taxon>Bacillota</taxon>
        <taxon>Bacilli</taxon>
        <taxon>Bacillales</taxon>
        <taxon>Caryophanaceae</taxon>
        <taxon>Planomicrobium</taxon>
    </lineage>
</organism>
<comment type="caution">
    <text evidence="1">The sequence shown here is derived from an EMBL/GenBank/DDBJ whole genome shotgun (WGS) entry which is preliminary data.</text>
</comment>
<dbReference type="EMBL" id="PYAT01000009">
    <property type="protein sequence ID" value="PSL34427.1"/>
    <property type="molecule type" value="Genomic_DNA"/>
</dbReference>
<sequence length="171" mass="20026">MDRYVLYETYRLGMLIGHIEPAKFIEEIDEFIAATAIEEIPHVFYVLSLASNRRVMIELLTDLSKGVDEELPSFIVAGLLHRDQDRYTVEELYHKIGLLASLLSDPDGDVAVEFRELKEAYDAAQKAYSLRFKRKKARERMLAKNEKTLKDALQKYARYAEEFETRDWWLS</sequence>
<evidence type="ECO:0000313" key="2">
    <source>
        <dbReference type="Proteomes" id="UP000242682"/>
    </source>
</evidence>
<name>A0A2P8GKD3_9BACL</name>
<keyword evidence="2" id="KW-1185">Reference proteome</keyword>
<evidence type="ECO:0000313" key="1">
    <source>
        <dbReference type="EMBL" id="PSL34427.1"/>
    </source>
</evidence>
<dbReference type="AlphaFoldDB" id="A0A2P8GKD3"/>
<protein>
    <submittedName>
        <fullName evidence="1">Uncharacterized protein</fullName>
    </submittedName>
</protein>
<gene>
    <name evidence="1" type="ORF">B0H99_109155</name>
</gene>
<proteinExistence type="predicted"/>
<dbReference type="RefSeq" id="WP_106534068.1">
    <property type="nucleotide sequence ID" value="NZ_PYAT01000009.1"/>
</dbReference>
<dbReference type="Proteomes" id="UP000242682">
    <property type="component" value="Unassembled WGS sequence"/>
</dbReference>
<accession>A0A2P8GKD3</accession>
<dbReference type="OrthoDB" id="2450075at2"/>
<reference evidence="1 2" key="1">
    <citation type="submission" date="2018-03" db="EMBL/GenBank/DDBJ databases">
        <title>Genomic Encyclopedia of Type Strains, Phase III (KMG-III): the genomes of soil and plant-associated and newly described type strains.</title>
        <authorList>
            <person name="Whitman W."/>
        </authorList>
    </citation>
    <scope>NUCLEOTIDE SEQUENCE [LARGE SCALE GENOMIC DNA]</scope>
    <source>
        <strain evidence="1 2">CGMCC 1.12259</strain>
    </source>
</reference>